<dbReference type="OrthoDB" id="1932364at2759"/>
<proteinExistence type="inferred from homology"/>
<name>A0A9D4V9X0_ADICA</name>
<evidence type="ECO:0000313" key="9">
    <source>
        <dbReference type="EMBL" id="KAI5082576.1"/>
    </source>
</evidence>
<keyword evidence="10" id="KW-1185">Reference proteome</keyword>
<dbReference type="GO" id="GO:0005634">
    <property type="term" value="C:nucleus"/>
    <property type="evidence" value="ECO:0007669"/>
    <property type="project" value="UniProtKB-SubCell"/>
</dbReference>
<reference evidence="9" key="1">
    <citation type="submission" date="2021-01" db="EMBL/GenBank/DDBJ databases">
        <title>Adiantum capillus-veneris genome.</title>
        <authorList>
            <person name="Fang Y."/>
            <person name="Liao Q."/>
        </authorList>
    </citation>
    <scope>NUCLEOTIDE SEQUENCE</scope>
    <source>
        <strain evidence="9">H3</strain>
        <tissue evidence="9">Leaf</tissue>
    </source>
</reference>
<evidence type="ECO:0000256" key="4">
    <source>
        <dbReference type="ARBA" id="ARBA00023159"/>
    </source>
</evidence>
<dbReference type="Proteomes" id="UP000886520">
    <property type="component" value="Chromosome 2"/>
</dbReference>
<keyword evidence="2" id="KW-0805">Transcription regulation</keyword>
<evidence type="ECO:0000256" key="3">
    <source>
        <dbReference type="ARBA" id="ARBA00023125"/>
    </source>
</evidence>
<dbReference type="EMBL" id="JABFUD020000003">
    <property type="protein sequence ID" value="KAI5082576.1"/>
    <property type="molecule type" value="Genomic_DNA"/>
</dbReference>
<evidence type="ECO:0000256" key="6">
    <source>
        <dbReference type="ARBA" id="ARBA00023242"/>
    </source>
</evidence>
<feature type="domain" description="AP2/ERF" evidence="8">
    <location>
        <begin position="52"/>
        <end position="109"/>
    </location>
</feature>
<evidence type="ECO:0000313" key="10">
    <source>
        <dbReference type="Proteomes" id="UP000886520"/>
    </source>
</evidence>
<dbReference type="GO" id="GO:0003677">
    <property type="term" value="F:DNA binding"/>
    <property type="evidence" value="ECO:0007669"/>
    <property type="project" value="UniProtKB-KW"/>
</dbReference>
<comment type="caution">
    <text evidence="9">The sequence shown here is derived from an EMBL/GenBank/DDBJ whole genome shotgun (WGS) entry which is preliminary data.</text>
</comment>
<dbReference type="InterPro" id="IPR051032">
    <property type="entry name" value="AP2/ERF_TF_ERF_subfamily"/>
</dbReference>
<keyword evidence="4" id="KW-0010">Activator</keyword>
<evidence type="ECO:0000256" key="1">
    <source>
        <dbReference type="ARBA" id="ARBA00004123"/>
    </source>
</evidence>
<gene>
    <name evidence="9" type="ORF">GOP47_0002319</name>
</gene>
<dbReference type="SUPFAM" id="SSF54171">
    <property type="entry name" value="DNA-binding domain"/>
    <property type="match status" value="1"/>
</dbReference>
<organism evidence="9 10">
    <name type="scientific">Adiantum capillus-veneris</name>
    <name type="common">Maidenhair fern</name>
    <dbReference type="NCBI Taxonomy" id="13818"/>
    <lineage>
        <taxon>Eukaryota</taxon>
        <taxon>Viridiplantae</taxon>
        <taxon>Streptophyta</taxon>
        <taxon>Embryophyta</taxon>
        <taxon>Tracheophyta</taxon>
        <taxon>Polypodiopsida</taxon>
        <taxon>Polypodiidae</taxon>
        <taxon>Polypodiales</taxon>
        <taxon>Pteridineae</taxon>
        <taxon>Pteridaceae</taxon>
        <taxon>Vittarioideae</taxon>
        <taxon>Adiantum</taxon>
    </lineage>
</organism>
<dbReference type="PANTHER" id="PTHR31985:SF292">
    <property type="entry name" value="AP2_ERF DOMAIN-CONTAINING PROTEIN"/>
    <property type="match status" value="1"/>
</dbReference>
<dbReference type="PROSITE" id="PS51032">
    <property type="entry name" value="AP2_ERF"/>
    <property type="match status" value="1"/>
</dbReference>
<evidence type="ECO:0000256" key="5">
    <source>
        <dbReference type="ARBA" id="ARBA00023163"/>
    </source>
</evidence>
<dbReference type="PANTHER" id="PTHR31985">
    <property type="entry name" value="ETHYLENE-RESPONSIVE TRANSCRIPTION FACTOR ERF042-RELATED"/>
    <property type="match status" value="1"/>
</dbReference>
<dbReference type="Pfam" id="PF00847">
    <property type="entry name" value="AP2"/>
    <property type="match status" value="1"/>
</dbReference>
<dbReference type="FunFam" id="3.30.730.10:FF:000001">
    <property type="entry name" value="Ethylene-responsive transcription factor 2"/>
    <property type="match status" value="1"/>
</dbReference>
<dbReference type="Gene3D" id="3.30.730.10">
    <property type="entry name" value="AP2/ERF domain"/>
    <property type="match status" value="1"/>
</dbReference>
<dbReference type="GO" id="GO:0003700">
    <property type="term" value="F:DNA-binding transcription factor activity"/>
    <property type="evidence" value="ECO:0007669"/>
    <property type="project" value="InterPro"/>
</dbReference>
<keyword evidence="3" id="KW-0238">DNA-binding</keyword>
<evidence type="ECO:0000256" key="7">
    <source>
        <dbReference type="ARBA" id="ARBA00024343"/>
    </source>
</evidence>
<dbReference type="SMART" id="SM00380">
    <property type="entry name" value="AP2"/>
    <property type="match status" value="1"/>
</dbReference>
<dbReference type="InterPro" id="IPR016177">
    <property type="entry name" value="DNA-bd_dom_sf"/>
</dbReference>
<keyword evidence="5" id="KW-0804">Transcription</keyword>
<comment type="subcellular location">
    <subcellularLocation>
        <location evidence="1">Nucleus</location>
    </subcellularLocation>
</comment>
<comment type="similarity">
    <text evidence="7">Belongs to the AP2/ERF transcription factor family. ERF subfamily.</text>
</comment>
<dbReference type="CDD" id="cd00018">
    <property type="entry name" value="AP2"/>
    <property type="match status" value="1"/>
</dbReference>
<keyword evidence="6" id="KW-0539">Nucleus</keyword>
<accession>A0A9D4V9X0</accession>
<dbReference type="InterPro" id="IPR001471">
    <property type="entry name" value="AP2/ERF_dom"/>
</dbReference>
<dbReference type="PRINTS" id="PR00367">
    <property type="entry name" value="ETHRSPELEMNT"/>
</dbReference>
<protein>
    <recommendedName>
        <fullName evidence="8">AP2/ERF domain-containing protein</fullName>
    </recommendedName>
</protein>
<dbReference type="AlphaFoldDB" id="A0A9D4V9X0"/>
<evidence type="ECO:0000256" key="2">
    <source>
        <dbReference type="ARBA" id="ARBA00023015"/>
    </source>
</evidence>
<sequence>MTIRSNLCVGNTLVHRGNLLYQIEVQKMIHKKRISKSLVAQEGKIIQGSHPIYRGVRKRRWGKWVSEIREPRKQSRIWLGSFSTPEMAARAYDAAALHLKGESALLNFPHLADSLPCPISMEPRDIQKAASAAASAFEEVAPAGPLPFNLARSYLMCAGRSINVGTFVKSEPDYSDGETSSKTANRPNCSTRVMVGKAAQENTGFSVSLRDGSNTKGEMDELTLSSIKVSGNVADGQMQMKKKGSEYSKVPTLVNTAAVIIPSTEESNSWCSAVNQLLQEKRDENLDHRPMSGFSSCKLINAGAGRAKVETLGEYEANTLMECPIIGHNLSRQPEGASEYKDDCQKQQQQLNIIPAGAASCCSSFHEAGRTYNIEEQEALQLLDCNMSPQALIQEMAVAMLLSPPRDDQLYYHTLNDEGDPPWIDPPLWDI</sequence>
<evidence type="ECO:0000259" key="8">
    <source>
        <dbReference type="PROSITE" id="PS51032"/>
    </source>
</evidence>
<dbReference type="InterPro" id="IPR036955">
    <property type="entry name" value="AP2/ERF_dom_sf"/>
</dbReference>